<evidence type="ECO:0000256" key="1">
    <source>
        <dbReference type="ARBA" id="ARBA00004141"/>
    </source>
</evidence>
<gene>
    <name evidence="8" type="ORF">N7G274_002403</name>
</gene>
<feature type="region of interest" description="Disordered" evidence="5">
    <location>
        <begin position="149"/>
        <end position="169"/>
    </location>
</feature>
<name>A0ABR4AHU4_9LECA</name>
<dbReference type="EMBL" id="JBEFKJ010000007">
    <property type="protein sequence ID" value="KAL2045320.1"/>
    <property type="molecule type" value="Genomic_DNA"/>
</dbReference>
<evidence type="ECO:0000256" key="5">
    <source>
        <dbReference type="SAM" id="MobiDB-lite"/>
    </source>
</evidence>
<evidence type="ECO:0000256" key="6">
    <source>
        <dbReference type="SAM" id="Phobius"/>
    </source>
</evidence>
<organism evidence="8 9">
    <name type="scientific">Stereocaulon virgatum</name>
    <dbReference type="NCBI Taxonomy" id="373712"/>
    <lineage>
        <taxon>Eukaryota</taxon>
        <taxon>Fungi</taxon>
        <taxon>Dikarya</taxon>
        <taxon>Ascomycota</taxon>
        <taxon>Pezizomycotina</taxon>
        <taxon>Lecanoromycetes</taxon>
        <taxon>OSLEUM clade</taxon>
        <taxon>Lecanoromycetidae</taxon>
        <taxon>Lecanorales</taxon>
        <taxon>Lecanorineae</taxon>
        <taxon>Stereocaulaceae</taxon>
        <taxon>Stereocaulon</taxon>
    </lineage>
</organism>
<feature type="transmembrane region" description="Helical" evidence="6">
    <location>
        <begin position="69"/>
        <end position="90"/>
    </location>
</feature>
<evidence type="ECO:0000256" key="3">
    <source>
        <dbReference type="ARBA" id="ARBA00022989"/>
    </source>
</evidence>
<evidence type="ECO:0000313" key="8">
    <source>
        <dbReference type="EMBL" id="KAL2045320.1"/>
    </source>
</evidence>
<sequence length="169" mass="17914">MQIVQLGLRGLQFFWTLLIMALVGNMIAEAIAGNPSIVNYVMFVAVFGMLSLFYLIAATLFEAFAISPWFVVAADALNTMFFLIGGIALASKLGVHSCGNQGYIHSNGTVNGSNNPSKRCHEAQAVDAFLWFGFATFLVSLVLSAFAAKGSGAPSRGGIRRGAPAMSQV</sequence>
<comment type="subcellular location">
    <subcellularLocation>
        <location evidence="1">Membrane</location>
        <topology evidence="1">Multi-pass membrane protein</topology>
    </subcellularLocation>
</comment>
<dbReference type="Pfam" id="PF01284">
    <property type="entry name" value="MARVEL"/>
    <property type="match status" value="1"/>
</dbReference>
<evidence type="ECO:0000256" key="2">
    <source>
        <dbReference type="ARBA" id="ARBA00022692"/>
    </source>
</evidence>
<feature type="transmembrane region" description="Helical" evidence="6">
    <location>
        <begin position="12"/>
        <end position="31"/>
    </location>
</feature>
<evidence type="ECO:0000256" key="4">
    <source>
        <dbReference type="ARBA" id="ARBA00023136"/>
    </source>
</evidence>
<keyword evidence="4 6" id="KW-0472">Membrane</keyword>
<keyword evidence="9" id="KW-1185">Reference proteome</keyword>
<evidence type="ECO:0000313" key="9">
    <source>
        <dbReference type="Proteomes" id="UP001590950"/>
    </source>
</evidence>
<reference evidence="8 9" key="1">
    <citation type="submission" date="2024-09" db="EMBL/GenBank/DDBJ databases">
        <title>Rethinking Asexuality: The Enigmatic Case of Functional Sexual Genes in Lepraria (Stereocaulaceae).</title>
        <authorList>
            <person name="Doellman M."/>
            <person name="Sun Y."/>
            <person name="Barcenas-Pena A."/>
            <person name="Lumbsch H.T."/>
            <person name="Grewe F."/>
        </authorList>
    </citation>
    <scope>NUCLEOTIDE SEQUENCE [LARGE SCALE GENOMIC DNA]</scope>
    <source>
        <strain evidence="8 9">Mercado 3170</strain>
    </source>
</reference>
<accession>A0ABR4AHU4</accession>
<feature type="transmembrane region" description="Helical" evidence="6">
    <location>
        <begin position="128"/>
        <end position="148"/>
    </location>
</feature>
<dbReference type="PANTHER" id="PTHR28165">
    <property type="entry name" value="NON-CLASSICAL EXPORT PROTEIN 2-RELATED"/>
    <property type="match status" value="1"/>
</dbReference>
<keyword evidence="2 6" id="KW-0812">Transmembrane</keyword>
<protein>
    <recommendedName>
        <fullName evidence="7">MARVEL domain-containing protein</fullName>
    </recommendedName>
</protein>
<feature type="domain" description="MARVEL" evidence="7">
    <location>
        <begin position="4"/>
        <end position="143"/>
    </location>
</feature>
<comment type="caution">
    <text evidence="8">The sequence shown here is derived from an EMBL/GenBank/DDBJ whole genome shotgun (WGS) entry which is preliminary data.</text>
</comment>
<keyword evidence="3 6" id="KW-1133">Transmembrane helix</keyword>
<feature type="transmembrane region" description="Helical" evidence="6">
    <location>
        <begin position="37"/>
        <end position="57"/>
    </location>
</feature>
<dbReference type="InterPro" id="IPR008253">
    <property type="entry name" value="Marvel"/>
</dbReference>
<proteinExistence type="predicted"/>
<dbReference type="Proteomes" id="UP001590950">
    <property type="component" value="Unassembled WGS sequence"/>
</dbReference>
<dbReference type="InterPro" id="IPR052649">
    <property type="entry name" value="NCE102-like"/>
</dbReference>
<evidence type="ECO:0000259" key="7">
    <source>
        <dbReference type="Pfam" id="PF01284"/>
    </source>
</evidence>
<dbReference type="PANTHER" id="PTHR28165:SF1">
    <property type="entry name" value="NON-CLASSICAL EXPORT PROTEIN 2-RELATED"/>
    <property type="match status" value="1"/>
</dbReference>